<dbReference type="GO" id="GO:0005886">
    <property type="term" value="C:plasma membrane"/>
    <property type="evidence" value="ECO:0007669"/>
    <property type="project" value="UniProtKB-SubCell"/>
</dbReference>
<keyword evidence="7" id="KW-0472">Membrane</keyword>
<sequence>MTNPKASSSSILFMLVAIFLFSSLSSSLAFNITKLLGQNPELSTFNNYLTQTKLNDEINRRQTITVLVVDNSAAASLSGKSLDVIKKILSVHVILDYYDVEKITKLTTSKKTSTVTTLFQASGSAVDQEGFLKVALINEGEIAFGSAVKGASLNAKLVKSVAAQPFNISVLQITAPVQVPGIESSPSPPSPKAATPSAAPKRAPAPSNKSGAAPSPSKNSGANTPATAPSTADAPVADTPTTAATSPAPAADEPVADNAPVSSAPPQADAAADPPVLSNSGVVRQGMKIGIVAAALMLWLVV</sequence>
<dbReference type="GO" id="GO:0098552">
    <property type="term" value="C:side of membrane"/>
    <property type="evidence" value="ECO:0007669"/>
    <property type="project" value="UniProtKB-KW"/>
</dbReference>
<keyword evidence="15" id="KW-1185">Reference proteome</keyword>
<feature type="domain" description="FAS1" evidence="13">
    <location>
        <begin position="29"/>
        <end position="162"/>
    </location>
</feature>
<feature type="compositionally biased region" description="Low complexity" evidence="11">
    <location>
        <begin position="259"/>
        <end position="274"/>
    </location>
</feature>
<evidence type="ECO:0000259" key="13">
    <source>
        <dbReference type="PROSITE" id="PS50213"/>
    </source>
</evidence>
<dbReference type="InterPro" id="IPR036378">
    <property type="entry name" value="FAS1_dom_sf"/>
</dbReference>
<comment type="function">
    <text evidence="10">May be a cell surface adhesion protein.</text>
</comment>
<comment type="similarity">
    <text evidence="2">Belongs to the fasciclin-like AGP family.</text>
</comment>
<protein>
    <recommendedName>
        <fullName evidence="13">FAS1 domain-containing protein</fullName>
    </recommendedName>
</protein>
<feature type="compositionally biased region" description="Low complexity" evidence="11">
    <location>
        <begin position="224"/>
        <end position="252"/>
    </location>
</feature>
<reference evidence="14" key="1">
    <citation type="submission" date="2018-11" db="EMBL/GenBank/DDBJ databases">
        <authorList>
            <person name="Grassa J C."/>
        </authorList>
    </citation>
    <scope>NUCLEOTIDE SEQUENCE [LARGE SCALE GENOMIC DNA]</scope>
</reference>
<evidence type="ECO:0000256" key="12">
    <source>
        <dbReference type="SAM" id="SignalP"/>
    </source>
</evidence>
<comment type="subcellular location">
    <subcellularLocation>
        <location evidence="1">Cell membrane</location>
        <topology evidence="1">Lipid-anchor</topology>
        <topology evidence="1">GPI-anchor</topology>
    </subcellularLocation>
</comment>
<keyword evidence="6" id="KW-0654">Proteoglycan</keyword>
<dbReference type="EMBL" id="UZAU01000722">
    <property type="status" value="NOT_ANNOTATED_CDS"/>
    <property type="molecule type" value="Genomic_DNA"/>
</dbReference>
<name>A0A803QFQ0_CANSA</name>
<dbReference type="PANTHER" id="PTHR32382">
    <property type="entry name" value="FASCICLIN-LIKE ARABINOGALACTAN PROTEIN"/>
    <property type="match status" value="1"/>
</dbReference>
<feature type="signal peptide" evidence="12">
    <location>
        <begin position="1"/>
        <end position="29"/>
    </location>
</feature>
<dbReference type="EnsemblPlants" id="evm.model.09.301">
    <property type="protein sequence ID" value="cds.evm.model.09.301"/>
    <property type="gene ID" value="evm.TU.09.301"/>
</dbReference>
<dbReference type="FunFam" id="2.30.180.10:FF:000015">
    <property type="entry name" value="Fasciclin-like arabinogalactan protein 3"/>
    <property type="match status" value="1"/>
</dbReference>
<dbReference type="SUPFAM" id="SSF82153">
    <property type="entry name" value="FAS1 domain"/>
    <property type="match status" value="1"/>
</dbReference>
<evidence type="ECO:0000256" key="11">
    <source>
        <dbReference type="SAM" id="MobiDB-lite"/>
    </source>
</evidence>
<dbReference type="OMA" id="KILMNHV"/>
<dbReference type="Pfam" id="PF02469">
    <property type="entry name" value="Fasciclin"/>
    <property type="match status" value="1"/>
</dbReference>
<evidence type="ECO:0000256" key="9">
    <source>
        <dbReference type="ARBA" id="ARBA00023288"/>
    </source>
</evidence>
<evidence type="ECO:0000256" key="3">
    <source>
        <dbReference type="ARBA" id="ARBA00022475"/>
    </source>
</evidence>
<dbReference type="InterPro" id="IPR000782">
    <property type="entry name" value="FAS1_domain"/>
</dbReference>
<evidence type="ECO:0000256" key="7">
    <source>
        <dbReference type="ARBA" id="ARBA00023136"/>
    </source>
</evidence>
<dbReference type="PANTHER" id="PTHR32382:SF6">
    <property type="entry name" value="FASCICLIN-LIKE ARABINOGALACTAN PROTEIN 14"/>
    <property type="match status" value="1"/>
</dbReference>
<evidence type="ECO:0000313" key="14">
    <source>
        <dbReference type="EnsemblPlants" id="cds.evm.model.09.301"/>
    </source>
</evidence>
<evidence type="ECO:0000256" key="2">
    <source>
        <dbReference type="ARBA" id="ARBA00007843"/>
    </source>
</evidence>
<dbReference type="Gene3D" id="2.30.180.10">
    <property type="entry name" value="FAS1 domain"/>
    <property type="match status" value="1"/>
</dbReference>
<keyword evidence="5 12" id="KW-0732">Signal</keyword>
<evidence type="ECO:0000256" key="6">
    <source>
        <dbReference type="ARBA" id="ARBA00022974"/>
    </source>
</evidence>
<evidence type="ECO:0000256" key="8">
    <source>
        <dbReference type="ARBA" id="ARBA00023180"/>
    </source>
</evidence>
<dbReference type="AlphaFoldDB" id="A0A803QFQ0"/>
<keyword evidence="3" id="KW-1003">Cell membrane</keyword>
<accession>A0A803QFQ0</accession>
<evidence type="ECO:0000313" key="15">
    <source>
        <dbReference type="Proteomes" id="UP000596661"/>
    </source>
</evidence>
<keyword evidence="8" id="KW-0325">Glycoprotein</keyword>
<evidence type="ECO:0000256" key="5">
    <source>
        <dbReference type="ARBA" id="ARBA00022729"/>
    </source>
</evidence>
<dbReference type="InterPro" id="IPR033254">
    <property type="entry name" value="Plant_FLA"/>
</dbReference>
<keyword evidence="4" id="KW-0336">GPI-anchor</keyword>
<organism evidence="14 15">
    <name type="scientific">Cannabis sativa</name>
    <name type="common">Hemp</name>
    <name type="synonym">Marijuana</name>
    <dbReference type="NCBI Taxonomy" id="3483"/>
    <lineage>
        <taxon>Eukaryota</taxon>
        <taxon>Viridiplantae</taxon>
        <taxon>Streptophyta</taxon>
        <taxon>Embryophyta</taxon>
        <taxon>Tracheophyta</taxon>
        <taxon>Spermatophyta</taxon>
        <taxon>Magnoliopsida</taxon>
        <taxon>eudicotyledons</taxon>
        <taxon>Gunneridae</taxon>
        <taxon>Pentapetalae</taxon>
        <taxon>rosids</taxon>
        <taxon>fabids</taxon>
        <taxon>Rosales</taxon>
        <taxon>Cannabaceae</taxon>
        <taxon>Cannabis</taxon>
    </lineage>
</organism>
<evidence type="ECO:0000256" key="10">
    <source>
        <dbReference type="ARBA" id="ARBA00024686"/>
    </source>
</evidence>
<dbReference type="Gramene" id="evm.model.09.301">
    <property type="protein sequence ID" value="cds.evm.model.09.301"/>
    <property type="gene ID" value="evm.TU.09.301"/>
</dbReference>
<dbReference type="PROSITE" id="PS50213">
    <property type="entry name" value="FAS1"/>
    <property type="match status" value="1"/>
</dbReference>
<dbReference type="Proteomes" id="UP000596661">
    <property type="component" value="Chromosome 9"/>
</dbReference>
<reference evidence="14" key="2">
    <citation type="submission" date="2021-03" db="UniProtKB">
        <authorList>
            <consortium name="EnsemblPlants"/>
        </authorList>
    </citation>
    <scope>IDENTIFICATION</scope>
</reference>
<feature type="chain" id="PRO_5031052785" description="FAS1 domain-containing protein" evidence="12">
    <location>
        <begin position="30"/>
        <end position="302"/>
    </location>
</feature>
<keyword evidence="9" id="KW-0449">Lipoprotein</keyword>
<feature type="compositionally biased region" description="Low complexity" evidence="11">
    <location>
        <begin position="192"/>
        <end position="210"/>
    </location>
</feature>
<feature type="region of interest" description="Disordered" evidence="11">
    <location>
        <begin position="181"/>
        <end position="274"/>
    </location>
</feature>
<evidence type="ECO:0000256" key="4">
    <source>
        <dbReference type="ARBA" id="ARBA00022622"/>
    </source>
</evidence>
<evidence type="ECO:0000256" key="1">
    <source>
        <dbReference type="ARBA" id="ARBA00004609"/>
    </source>
</evidence>
<proteinExistence type="inferred from homology"/>